<dbReference type="InterPro" id="IPR045865">
    <property type="entry name" value="ACT-like_dom_sf"/>
</dbReference>
<dbReference type="SUPFAM" id="SSF54862">
    <property type="entry name" value="4Fe-4S ferredoxins"/>
    <property type="match status" value="1"/>
</dbReference>
<dbReference type="InterPro" id="IPR017896">
    <property type="entry name" value="4Fe4S_Fe-S-bd"/>
</dbReference>
<evidence type="ECO:0000256" key="2">
    <source>
        <dbReference type="ARBA" id="ARBA00023004"/>
    </source>
</evidence>
<feature type="domain" description="4Fe-4S ferredoxin-type" evidence="4">
    <location>
        <begin position="106"/>
        <end position="135"/>
    </location>
</feature>
<organism evidence="5 6">
    <name type="scientific">Youngiibacter multivorans</name>
    <dbReference type="NCBI Taxonomy" id="937251"/>
    <lineage>
        <taxon>Bacteria</taxon>
        <taxon>Bacillati</taxon>
        <taxon>Bacillota</taxon>
        <taxon>Clostridia</taxon>
        <taxon>Eubacteriales</taxon>
        <taxon>Clostridiaceae</taxon>
        <taxon>Youngiibacter</taxon>
    </lineage>
</organism>
<dbReference type="InterPro" id="IPR017900">
    <property type="entry name" value="4Fe4S_Fe_S_CS"/>
</dbReference>
<feature type="domain" description="4Fe-4S ferredoxin-type" evidence="4">
    <location>
        <begin position="75"/>
        <end position="104"/>
    </location>
</feature>
<evidence type="ECO:0000313" key="5">
    <source>
        <dbReference type="EMBL" id="MBP1920497.1"/>
    </source>
</evidence>
<evidence type="ECO:0000256" key="1">
    <source>
        <dbReference type="ARBA" id="ARBA00022723"/>
    </source>
</evidence>
<comment type="caution">
    <text evidence="5">The sequence shown here is derived from an EMBL/GenBank/DDBJ whole genome shotgun (WGS) entry which is preliminary data.</text>
</comment>
<dbReference type="SMART" id="SM00930">
    <property type="entry name" value="NIL"/>
    <property type="match status" value="1"/>
</dbReference>
<name>A0ABS4G7G8_9CLOT</name>
<dbReference type="Proteomes" id="UP001519271">
    <property type="component" value="Unassembled WGS sequence"/>
</dbReference>
<dbReference type="InterPro" id="IPR018449">
    <property type="entry name" value="NIL_domain"/>
</dbReference>
<dbReference type="SUPFAM" id="SSF55021">
    <property type="entry name" value="ACT-like"/>
    <property type="match status" value="1"/>
</dbReference>
<dbReference type="Gene3D" id="3.30.70.260">
    <property type="match status" value="1"/>
</dbReference>
<dbReference type="RefSeq" id="WP_209460669.1">
    <property type="nucleotide sequence ID" value="NZ_JAGGKC010000031.1"/>
</dbReference>
<evidence type="ECO:0000256" key="3">
    <source>
        <dbReference type="ARBA" id="ARBA00023014"/>
    </source>
</evidence>
<keyword evidence="2" id="KW-0408">Iron</keyword>
<dbReference type="Gene3D" id="3.30.70.20">
    <property type="match status" value="1"/>
</dbReference>
<dbReference type="Pfam" id="PF12838">
    <property type="entry name" value="Fer4_7"/>
    <property type="match status" value="1"/>
</dbReference>
<reference evidence="5 6" key="1">
    <citation type="submission" date="2021-03" db="EMBL/GenBank/DDBJ databases">
        <title>Genomic Encyclopedia of Type Strains, Phase IV (KMG-IV): sequencing the most valuable type-strain genomes for metagenomic binning, comparative biology and taxonomic classification.</title>
        <authorList>
            <person name="Goeker M."/>
        </authorList>
    </citation>
    <scope>NUCLEOTIDE SEQUENCE [LARGE SCALE GENOMIC DNA]</scope>
    <source>
        <strain evidence="5 6">DSM 6139</strain>
    </source>
</reference>
<dbReference type="Pfam" id="PF09383">
    <property type="entry name" value="NIL"/>
    <property type="match status" value="1"/>
</dbReference>
<evidence type="ECO:0000313" key="6">
    <source>
        <dbReference type="Proteomes" id="UP001519271"/>
    </source>
</evidence>
<dbReference type="PANTHER" id="PTHR43122">
    <property type="entry name" value="FERREDOXIN SUBUNIT OF PYRUVATE:FLAVODOXIN OXIDOREDUCTASE-RELATED"/>
    <property type="match status" value="1"/>
</dbReference>
<keyword evidence="1" id="KW-0479">Metal-binding</keyword>
<evidence type="ECO:0000259" key="4">
    <source>
        <dbReference type="PROSITE" id="PS51379"/>
    </source>
</evidence>
<dbReference type="PROSITE" id="PS00198">
    <property type="entry name" value="4FE4S_FER_1"/>
    <property type="match status" value="1"/>
</dbReference>
<dbReference type="PANTHER" id="PTHR43122:SF1">
    <property type="entry name" value="IRON-SULFUR-BINDING PROTEIN"/>
    <property type="match status" value="1"/>
</dbReference>
<keyword evidence="6" id="KW-1185">Reference proteome</keyword>
<proteinExistence type="predicted"/>
<accession>A0ABS4G7G8</accession>
<gene>
    <name evidence="5" type="ORF">J2Z34_003009</name>
</gene>
<keyword evidence="3" id="KW-0411">Iron-sulfur</keyword>
<protein>
    <submittedName>
        <fullName evidence="5">MinD superfamily P-loop ATPase</fullName>
    </submittedName>
</protein>
<sequence length="140" mass="15274">MKTKLFMKFPPHVTNTPVTYQLVKKFDLKFNILKAEIDYNLVGIILYDIEGEAGNISDAMDYVRSLGIECDMAPSGIVVSETLCNDCGLCTSVCAINALSISGPDWKLNYDAGKCIGCNQCIPVCPTRAITHGLYEELGA</sequence>
<dbReference type="EMBL" id="JAGGKC010000031">
    <property type="protein sequence ID" value="MBP1920497.1"/>
    <property type="molecule type" value="Genomic_DNA"/>
</dbReference>
<dbReference type="PROSITE" id="PS51379">
    <property type="entry name" value="4FE4S_FER_2"/>
    <property type="match status" value="2"/>
</dbReference>